<name>A0A6A7K8J8_9FIRM</name>
<dbReference type="PANTHER" id="PTHR35529:SF2">
    <property type="entry name" value="SPORULATION PROTEIN YTAF-RELATED"/>
    <property type="match status" value="1"/>
</dbReference>
<dbReference type="InterPro" id="IPR014205">
    <property type="entry name" value="Spore_YtaF"/>
</dbReference>
<feature type="transmembrane region" description="Helical" evidence="5">
    <location>
        <begin position="33"/>
        <end position="53"/>
    </location>
</feature>
<evidence type="ECO:0000256" key="2">
    <source>
        <dbReference type="ARBA" id="ARBA00022692"/>
    </source>
</evidence>
<keyword evidence="1" id="KW-1003">Cell membrane</keyword>
<evidence type="ECO:0000313" key="7">
    <source>
        <dbReference type="Proteomes" id="UP000440004"/>
    </source>
</evidence>
<keyword evidence="4 5" id="KW-0472">Membrane</keyword>
<protein>
    <submittedName>
        <fullName evidence="6">Sporulation membrane protein YtaF</fullName>
    </submittedName>
</protein>
<dbReference type="Proteomes" id="UP000440004">
    <property type="component" value="Unassembled WGS sequence"/>
</dbReference>
<accession>A0A6A7K8J8</accession>
<evidence type="ECO:0000256" key="5">
    <source>
        <dbReference type="SAM" id="Phobius"/>
    </source>
</evidence>
<sequence>MLIISPLFFALSSNSDALVIGISYGAKKIHFNTVSNIIIALIAGGGTFCSMLFGQIINSYISPQLGSLIGGLSLILFGIYMLIDTIRKKTENSNTTIADVPETNYFNKVLNHPEIIDTNNSDIIEFKEAFVLGGLLCLNNLGMGIGASIAGLNIYITSFFSFLFSIGFLHIGCYMGQKLLSTKFSTGSEFISASIIILLGVSVLIT</sequence>
<feature type="transmembrane region" description="Helical" evidence="5">
    <location>
        <begin position="65"/>
        <end position="83"/>
    </location>
</feature>
<keyword evidence="7" id="KW-1185">Reference proteome</keyword>
<evidence type="ECO:0000256" key="3">
    <source>
        <dbReference type="ARBA" id="ARBA00022989"/>
    </source>
</evidence>
<reference evidence="6 7" key="1">
    <citation type="submission" date="2019-10" db="EMBL/GenBank/DDBJ databases">
        <title>Alkalibaculum tamaniensis sp.nov., a new alkaliphilic acetogen, isolated on methoxylated aromatics from a mud volcano.</title>
        <authorList>
            <person name="Khomyakova M.A."/>
            <person name="Merkel A.Y."/>
            <person name="Bonch-Osmolovskaya E.A."/>
            <person name="Slobodkin A.I."/>
        </authorList>
    </citation>
    <scope>NUCLEOTIDE SEQUENCE [LARGE SCALE GENOMIC DNA]</scope>
    <source>
        <strain evidence="6 7">M08DMB</strain>
    </source>
</reference>
<evidence type="ECO:0000256" key="4">
    <source>
        <dbReference type="ARBA" id="ARBA00023136"/>
    </source>
</evidence>
<evidence type="ECO:0000256" key="1">
    <source>
        <dbReference type="ARBA" id="ARBA00022475"/>
    </source>
</evidence>
<dbReference type="RefSeq" id="WP_152803507.1">
    <property type="nucleotide sequence ID" value="NZ_WHNX01000010.1"/>
</dbReference>
<gene>
    <name evidence="6" type="primary">ytaF</name>
    <name evidence="6" type="ORF">GC105_08070</name>
</gene>
<proteinExistence type="predicted"/>
<keyword evidence="2 5" id="KW-0812">Transmembrane</keyword>
<dbReference type="InterPro" id="IPR003810">
    <property type="entry name" value="Mntp/YtaF"/>
</dbReference>
<organism evidence="6 7">
    <name type="scientific">Alkalibaculum sporogenes</name>
    <dbReference type="NCBI Taxonomy" id="2655001"/>
    <lineage>
        <taxon>Bacteria</taxon>
        <taxon>Bacillati</taxon>
        <taxon>Bacillota</taxon>
        <taxon>Clostridia</taxon>
        <taxon>Eubacteriales</taxon>
        <taxon>Eubacteriaceae</taxon>
        <taxon>Alkalibaculum</taxon>
    </lineage>
</organism>
<comment type="caution">
    <text evidence="6">The sequence shown here is derived from an EMBL/GenBank/DDBJ whole genome shotgun (WGS) entry which is preliminary data.</text>
</comment>
<evidence type="ECO:0000313" key="6">
    <source>
        <dbReference type="EMBL" id="MPW25744.1"/>
    </source>
</evidence>
<dbReference type="PANTHER" id="PTHR35529">
    <property type="entry name" value="MANGANESE EFFLUX PUMP MNTP-RELATED"/>
    <property type="match status" value="1"/>
</dbReference>
<dbReference type="AlphaFoldDB" id="A0A6A7K8J8"/>
<feature type="transmembrane region" description="Helical" evidence="5">
    <location>
        <begin position="152"/>
        <end position="175"/>
    </location>
</feature>
<dbReference type="NCBIfam" id="TIGR02840">
    <property type="entry name" value="spore_YtaF"/>
    <property type="match status" value="1"/>
</dbReference>
<dbReference type="EMBL" id="WHNX01000010">
    <property type="protein sequence ID" value="MPW25744.1"/>
    <property type="molecule type" value="Genomic_DNA"/>
</dbReference>
<keyword evidence="3 5" id="KW-1133">Transmembrane helix</keyword>
<feature type="transmembrane region" description="Helical" evidence="5">
    <location>
        <begin position="187"/>
        <end position="205"/>
    </location>
</feature>